<name>A0A9W6FU33_9BACT</name>
<feature type="domain" description="Ionotropic glutamate receptor C-terminal" evidence="4">
    <location>
        <begin position="23"/>
        <end position="244"/>
    </location>
</feature>
<feature type="signal peptide" evidence="2">
    <location>
        <begin position="1"/>
        <end position="21"/>
    </location>
</feature>
<keyword evidence="6" id="KW-1185">Reference proteome</keyword>
<dbReference type="PANTHER" id="PTHR35936">
    <property type="entry name" value="MEMBRANE-BOUND LYTIC MUREIN TRANSGLYCOSYLASE F"/>
    <property type="match status" value="1"/>
</dbReference>
<keyword evidence="1 2" id="KW-0732">Signal</keyword>
<dbReference type="GO" id="GO:0015276">
    <property type="term" value="F:ligand-gated monoatomic ion channel activity"/>
    <property type="evidence" value="ECO:0007669"/>
    <property type="project" value="InterPro"/>
</dbReference>
<gene>
    <name evidence="5" type="ORF">DAMNIGENAA_23280</name>
</gene>
<dbReference type="Gene3D" id="3.40.190.10">
    <property type="entry name" value="Periplasmic binding protein-like II"/>
    <property type="match status" value="2"/>
</dbReference>
<dbReference type="AlphaFoldDB" id="A0A9W6FU33"/>
<evidence type="ECO:0000256" key="1">
    <source>
        <dbReference type="ARBA" id="ARBA00022729"/>
    </source>
</evidence>
<dbReference type="Pfam" id="PF00497">
    <property type="entry name" value="SBP_bac_3"/>
    <property type="match status" value="1"/>
</dbReference>
<evidence type="ECO:0000259" key="3">
    <source>
        <dbReference type="SMART" id="SM00062"/>
    </source>
</evidence>
<dbReference type="SMART" id="SM00079">
    <property type="entry name" value="PBPe"/>
    <property type="match status" value="1"/>
</dbReference>
<proteinExistence type="predicted"/>
<protein>
    <submittedName>
        <fullName evidence="5">Basic amino acid ABC transporter substrate-binding protein</fullName>
    </submittedName>
</protein>
<organism evidence="5 6">
    <name type="scientific">Desulforhabdus amnigena</name>
    <dbReference type="NCBI Taxonomy" id="40218"/>
    <lineage>
        <taxon>Bacteria</taxon>
        <taxon>Pseudomonadati</taxon>
        <taxon>Thermodesulfobacteriota</taxon>
        <taxon>Syntrophobacteria</taxon>
        <taxon>Syntrophobacterales</taxon>
        <taxon>Syntrophobacteraceae</taxon>
        <taxon>Desulforhabdus</taxon>
    </lineage>
</organism>
<feature type="chain" id="PRO_5040893497" evidence="2">
    <location>
        <begin position="22"/>
        <end position="244"/>
    </location>
</feature>
<dbReference type="GO" id="GO:0016020">
    <property type="term" value="C:membrane"/>
    <property type="evidence" value="ECO:0007669"/>
    <property type="project" value="InterPro"/>
</dbReference>
<dbReference type="InterPro" id="IPR001638">
    <property type="entry name" value="Solute-binding_3/MltF_N"/>
</dbReference>
<sequence>MMKRVLLTLIAAVMLTSSVWAKTIVVAQDATWPPMEFMNDQKEIIGFDTDYVRAVAKEAGFDVVFKNVAWDGIFAGLDAGQYDAVCSSVTITEERKNAMDFGIPYFKVRQALVVPKESTAKTLEEMKGKTVGAQIGTTGYFAIKKIEGVTAKSYDEIGLAMEDLFSNRIDGVVCDDPVAAQYALQKAEYAAKLKIAAVLDTGDEYYGIAVKKGNKEVLDLINKGIAAVQAKGIDKELRAKWMGQ</sequence>
<dbReference type="CDD" id="cd13624">
    <property type="entry name" value="PBP2_Arg_Lys_His"/>
    <property type="match status" value="1"/>
</dbReference>
<dbReference type="SUPFAM" id="SSF53850">
    <property type="entry name" value="Periplasmic binding protein-like II"/>
    <property type="match status" value="1"/>
</dbReference>
<evidence type="ECO:0000313" key="6">
    <source>
        <dbReference type="Proteomes" id="UP001144372"/>
    </source>
</evidence>
<dbReference type="SMART" id="SM00062">
    <property type="entry name" value="PBPb"/>
    <property type="match status" value="1"/>
</dbReference>
<feature type="domain" description="Solute-binding protein family 3/N-terminal" evidence="3">
    <location>
        <begin position="23"/>
        <end position="240"/>
    </location>
</feature>
<dbReference type="InterPro" id="IPR001320">
    <property type="entry name" value="Iontro_rcpt_C"/>
</dbReference>
<dbReference type="EMBL" id="BSDR01000001">
    <property type="protein sequence ID" value="GLI34895.1"/>
    <property type="molecule type" value="Genomic_DNA"/>
</dbReference>
<dbReference type="Proteomes" id="UP001144372">
    <property type="component" value="Unassembled WGS sequence"/>
</dbReference>
<evidence type="ECO:0000256" key="2">
    <source>
        <dbReference type="SAM" id="SignalP"/>
    </source>
</evidence>
<dbReference type="PANTHER" id="PTHR35936:SF17">
    <property type="entry name" value="ARGININE-BINDING EXTRACELLULAR PROTEIN ARTP"/>
    <property type="match status" value="1"/>
</dbReference>
<evidence type="ECO:0000259" key="4">
    <source>
        <dbReference type="SMART" id="SM00079"/>
    </source>
</evidence>
<reference evidence="5" key="1">
    <citation type="submission" date="2022-12" db="EMBL/GenBank/DDBJ databases">
        <title>Reference genome sequencing for broad-spectrum identification of bacterial and archaeal isolates by mass spectrometry.</title>
        <authorList>
            <person name="Sekiguchi Y."/>
            <person name="Tourlousse D.M."/>
        </authorList>
    </citation>
    <scope>NUCLEOTIDE SEQUENCE</scope>
    <source>
        <strain evidence="5">ASRB1</strain>
    </source>
</reference>
<accession>A0A9W6FU33</accession>
<evidence type="ECO:0000313" key="5">
    <source>
        <dbReference type="EMBL" id="GLI34895.1"/>
    </source>
</evidence>
<dbReference type="RefSeq" id="WP_281794354.1">
    <property type="nucleotide sequence ID" value="NZ_BSDR01000001.1"/>
</dbReference>
<comment type="caution">
    <text evidence="5">The sequence shown here is derived from an EMBL/GenBank/DDBJ whole genome shotgun (WGS) entry which is preliminary data.</text>
</comment>